<organism evidence="3 4">
    <name type="scientific">Candidatus Kaiserbacteria bacterium CG10_big_fil_rev_8_21_14_0_10_44_10</name>
    <dbReference type="NCBI Taxonomy" id="1974606"/>
    <lineage>
        <taxon>Bacteria</taxon>
        <taxon>Candidatus Kaiseribacteriota</taxon>
    </lineage>
</organism>
<keyword evidence="2" id="KW-0472">Membrane</keyword>
<name>A0A2H0UJD2_9BACT</name>
<comment type="caution">
    <text evidence="3">The sequence shown here is derived from an EMBL/GenBank/DDBJ whole genome shotgun (WGS) entry which is preliminary data.</text>
</comment>
<protein>
    <submittedName>
        <fullName evidence="3">Uncharacterized protein</fullName>
    </submittedName>
</protein>
<feature type="region of interest" description="Disordered" evidence="1">
    <location>
        <begin position="82"/>
        <end position="138"/>
    </location>
</feature>
<evidence type="ECO:0000256" key="1">
    <source>
        <dbReference type="SAM" id="MobiDB-lite"/>
    </source>
</evidence>
<accession>A0A2H0UJD2</accession>
<evidence type="ECO:0000313" key="3">
    <source>
        <dbReference type="EMBL" id="PIR85905.1"/>
    </source>
</evidence>
<feature type="compositionally biased region" description="Low complexity" evidence="1">
    <location>
        <begin position="98"/>
        <end position="114"/>
    </location>
</feature>
<evidence type="ECO:0000313" key="4">
    <source>
        <dbReference type="Proteomes" id="UP000229612"/>
    </source>
</evidence>
<keyword evidence="2" id="KW-1133">Transmembrane helix</keyword>
<dbReference type="AlphaFoldDB" id="A0A2H0UJD2"/>
<keyword evidence="2" id="KW-0812">Transmembrane</keyword>
<reference evidence="4" key="1">
    <citation type="submission" date="2017-09" db="EMBL/GenBank/DDBJ databases">
        <title>Depth-based differentiation of microbial function through sediment-hosted aquifers and enrichment of novel symbionts in the deep terrestrial subsurface.</title>
        <authorList>
            <person name="Probst A.J."/>
            <person name="Ladd B."/>
            <person name="Jarett J.K."/>
            <person name="Geller-Mcgrath D.E."/>
            <person name="Sieber C.M.K."/>
            <person name="Emerson J.B."/>
            <person name="Anantharaman K."/>
            <person name="Thomas B.C."/>
            <person name="Malmstrom R."/>
            <person name="Stieglmeier M."/>
            <person name="Klingl A."/>
            <person name="Woyke T."/>
            <person name="Ryan C.M."/>
            <person name="Banfield J.F."/>
        </authorList>
    </citation>
    <scope>NUCLEOTIDE SEQUENCE [LARGE SCALE GENOMIC DNA]</scope>
</reference>
<feature type="transmembrane region" description="Helical" evidence="2">
    <location>
        <begin position="16"/>
        <end position="36"/>
    </location>
</feature>
<dbReference type="Proteomes" id="UP000229612">
    <property type="component" value="Unassembled WGS sequence"/>
</dbReference>
<dbReference type="EMBL" id="PFBG01000020">
    <property type="protein sequence ID" value="PIR85905.1"/>
    <property type="molecule type" value="Genomic_DNA"/>
</dbReference>
<feature type="compositionally biased region" description="Polar residues" evidence="1">
    <location>
        <begin position="121"/>
        <end position="138"/>
    </location>
</feature>
<gene>
    <name evidence="3" type="ORF">COU14_01935</name>
</gene>
<evidence type="ECO:0000256" key="2">
    <source>
        <dbReference type="SAM" id="Phobius"/>
    </source>
</evidence>
<proteinExistence type="predicted"/>
<sequence>MLDDLRKKSPSAKEAYAFWGALLFTVFIGVIWLIVLSVNLSQNKTFAELEEGKERAGAFAQFFGQIKENISNSWNENKEVISTLSAETTEENNGGEGENASTSTATSTPTASTSGPAILIGTSSQKDIKTATTTKQND</sequence>